<dbReference type="AlphaFoldDB" id="A0A1H4X5T9"/>
<evidence type="ECO:0000256" key="1">
    <source>
        <dbReference type="ARBA" id="ARBA00006754"/>
    </source>
</evidence>
<feature type="domain" description="PucR C-terminal helix-turn-helix" evidence="3">
    <location>
        <begin position="436"/>
        <end position="494"/>
    </location>
</feature>
<dbReference type="InterPro" id="IPR042070">
    <property type="entry name" value="PucR_C-HTH_sf"/>
</dbReference>
<evidence type="ECO:0000259" key="2">
    <source>
        <dbReference type="Pfam" id="PF07905"/>
    </source>
</evidence>
<proteinExistence type="inferred from homology"/>
<name>A0A1H4X5T9_9NOCA</name>
<dbReference type="PANTHER" id="PTHR33744:SF1">
    <property type="entry name" value="DNA-BINDING TRANSCRIPTIONAL ACTIVATOR ADER"/>
    <property type="match status" value="1"/>
</dbReference>
<evidence type="ECO:0000259" key="3">
    <source>
        <dbReference type="Pfam" id="PF13556"/>
    </source>
</evidence>
<gene>
    <name evidence="5" type="ORF">SAMN04490239_6345</name>
</gene>
<dbReference type="Pfam" id="PF07905">
    <property type="entry name" value="PucR"/>
    <property type="match status" value="1"/>
</dbReference>
<dbReference type="Pfam" id="PF13556">
    <property type="entry name" value="HTH_30"/>
    <property type="match status" value="1"/>
</dbReference>
<dbReference type="RefSeq" id="WP_072936873.1">
    <property type="nucleotide sequence ID" value="NZ_FNSV01000005.1"/>
</dbReference>
<dbReference type="OrthoDB" id="3170447at2"/>
<dbReference type="InterPro" id="IPR041522">
    <property type="entry name" value="CdaR_GGDEF"/>
</dbReference>
<dbReference type="Gene3D" id="1.10.10.2840">
    <property type="entry name" value="PucR C-terminal helix-turn-helix domain"/>
    <property type="match status" value="1"/>
</dbReference>
<evidence type="ECO:0000313" key="5">
    <source>
        <dbReference type="EMBL" id="SED00114.1"/>
    </source>
</evidence>
<reference evidence="6" key="1">
    <citation type="submission" date="2016-10" db="EMBL/GenBank/DDBJ databases">
        <authorList>
            <person name="Varghese N."/>
            <person name="Submissions S."/>
        </authorList>
    </citation>
    <scope>NUCLEOTIDE SEQUENCE [LARGE SCALE GENOMIC DNA]</scope>
    <source>
        <strain evidence="6">DSM 44498</strain>
    </source>
</reference>
<sequence>MAVTVGELVEIPHLRLEVYSGASGLGREVSWTHTSDLPEPWRWVTGGEFLMTNGMSFPKSAKEQADLVRHLADAGVAGLGIGENMYCPRLTAAFTRTSDELGFPVLWIRYPLPFVAISRSVAEATLVDQSHRLARTVRIYDLIRRHTARGAAPADLLSALARELGCEIQVCDRATGEPWFPGTTPLDPTISDAVVALSEASKNVAGGAYGLPAVGDRAAMLTDIPRHAGAALVTLSDPRVGVDPIQLQHAATVVAIELSQTQLMLEHERRYGSGLLTQMLEGRMDIAGVTAQLADLGLKPESAVLVAARSEEPERMLELHNSLWRHTLPYLCLVRMGTAHVLVPDGPDTDSVLSRALGPTARIGISRTLGSLARFQDAAREALWALSIAERRETIVSRYGSAVPWVGLSSVADAQTLVDRILRPVLDYDEQHNSRLVETLDAFLQNQRSWQQTAQAMHIHRQTVMYRIRKVEALTSRDLADTNSLSELWLAVRAAELLYTRDRDWSESTDDNLRPTPRRRRPGG</sequence>
<organism evidence="5 6">
    <name type="scientific">Rhodococcus koreensis</name>
    <dbReference type="NCBI Taxonomy" id="99653"/>
    <lineage>
        <taxon>Bacteria</taxon>
        <taxon>Bacillati</taxon>
        <taxon>Actinomycetota</taxon>
        <taxon>Actinomycetes</taxon>
        <taxon>Mycobacteriales</taxon>
        <taxon>Nocardiaceae</taxon>
        <taxon>Rhodococcus</taxon>
    </lineage>
</organism>
<dbReference type="PANTHER" id="PTHR33744">
    <property type="entry name" value="CARBOHYDRATE DIACID REGULATOR"/>
    <property type="match status" value="1"/>
</dbReference>
<evidence type="ECO:0000259" key="4">
    <source>
        <dbReference type="Pfam" id="PF17853"/>
    </source>
</evidence>
<evidence type="ECO:0000313" key="6">
    <source>
        <dbReference type="Proteomes" id="UP000183561"/>
    </source>
</evidence>
<dbReference type="Pfam" id="PF17853">
    <property type="entry name" value="GGDEF_2"/>
    <property type="match status" value="1"/>
</dbReference>
<dbReference type="EMBL" id="FNSV01000005">
    <property type="protein sequence ID" value="SED00114.1"/>
    <property type="molecule type" value="Genomic_DNA"/>
</dbReference>
<dbReference type="InterPro" id="IPR051448">
    <property type="entry name" value="CdaR-like_regulators"/>
</dbReference>
<accession>A0A1H4X5T9</accession>
<keyword evidence="6" id="KW-1185">Reference proteome</keyword>
<dbReference type="Proteomes" id="UP000183561">
    <property type="component" value="Unassembled WGS sequence"/>
</dbReference>
<protein>
    <submittedName>
        <fullName evidence="5">Purine catabolism regulatory protein</fullName>
    </submittedName>
</protein>
<dbReference type="InterPro" id="IPR025736">
    <property type="entry name" value="PucR_C-HTH_dom"/>
</dbReference>
<comment type="similarity">
    <text evidence="1">Belongs to the CdaR family.</text>
</comment>
<feature type="domain" description="CdaR GGDEF-like" evidence="4">
    <location>
        <begin position="293"/>
        <end position="387"/>
    </location>
</feature>
<dbReference type="InterPro" id="IPR012914">
    <property type="entry name" value="PucR_dom"/>
</dbReference>
<feature type="domain" description="Purine catabolism PurC-like" evidence="2">
    <location>
        <begin position="7"/>
        <end position="123"/>
    </location>
</feature>